<accession>A0A151JGS0</accession>
<proteinExistence type="predicted"/>
<gene>
    <name evidence="1" type="ORF">AUQ44_03290</name>
</gene>
<organism evidence="1 2">
    <name type="scientific">Vibrio cidicii</name>
    <dbReference type="NCBI Taxonomy" id="1763883"/>
    <lineage>
        <taxon>Bacteria</taxon>
        <taxon>Pseudomonadati</taxon>
        <taxon>Pseudomonadota</taxon>
        <taxon>Gammaproteobacteria</taxon>
        <taxon>Vibrionales</taxon>
        <taxon>Vibrionaceae</taxon>
        <taxon>Vibrio</taxon>
    </lineage>
</organism>
<dbReference type="EMBL" id="LOMK01000001">
    <property type="protein sequence ID" value="KYN24866.1"/>
    <property type="molecule type" value="Genomic_DNA"/>
</dbReference>
<dbReference type="AlphaFoldDB" id="A0A151JGS0"/>
<reference evidence="2" key="1">
    <citation type="submission" date="2015-12" db="EMBL/GenBank/DDBJ databases">
        <authorList>
            <person name="Tarr C.L."/>
            <person name="Gladney L.M."/>
        </authorList>
    </citation>
    <scope>NUCLEOTIDE SEQUENCE [LARGE SCALE GENOMIC DNA]</scope>
    <source>
        <strain evidence="2">2756-81</strain>
    </source>
</reference>
<sequence>MRTEIQAIITEAELKAKHGSLKSWVESLTTNHSFSFVAECADKEEATRTAYECLTDIGICSYTESEYTVSNRISELESQEDSVMEALKAVDKRRWAGESGIELDELEDELNQQAAAIEIAMNLEWQKLETQTKSYVLIADY</sequence>
<dbReference type="Proteomes" id="UP000075349">
    <property type="component" value="Unassembled WGS sequence"/>
</dbReference>
<evidence type="ECO:0000313" key="2">
    <source>
        <dbReference type="Proteomes" id="UP000075349"/>
    </source>
</evidence>
<protein>
    <submittedName>
        <fullName evidence="1">Uncharacterized protein</fullName>
    </submittedName>
</protein>
<comment type="caution">
    <text evidence="1">The sequence shown here is derived from an EMBL/GenBank/DDBJ whole genome shotgun (WGS) entry which is preliminary data.</text>
</comment>
<name>A0A151JGS0_9VIBR</name>
<evidence type="ECO:0000313" key="1">
    <source>
        <dbReference type="EMBL" id="KYN24866.1"/>
    </source>
</evidence>